<feature type="transmembrane region" description="Helical" evidence="6">
    <location>
        <begin position="213"/>
        <end position="233"/>
    </location>
</feature>
<evidence type="ECO:0000256" key="2">
    <source>
        <dbReference type="ARBA" id="ARBA00022692"/>
    </source>
</evidence>
<proteinExistence type="predicted"/>
<protein>
    <submittedName>
        <fullName evidence="8">NADH dehydrogenase subunit</fullName>
    </submittedName>
</protein>
<keyword evidence="2 5" id="KW-0812">Transmembrane</keyword>
<keyword evidence="4 6" id="KW-0472">Membrane</keyword>
<dbReference type="GO" id="GO:0015990">
    <property type="term" value="P:electron transport coupled proton transport"/>
    <property type="evidence" value="ECO:0007669"/>
    <property type="project" value="TreeGrafter"/>
</dbReference>
<feature type="domain" description="NADH:quinone oxidoreductase/Mrp antiporter transmembrane" evidence="7">
    <location>
        <begin position="142"/>
        <end position="228"/>
    </location>
</feature>
<dbReference type="GO" id="GO:0016020">
    <property type="term" value="C:membrane"/>
    <property type="evidence" value="ECO:0007669"/>
    <property type="project" value="UniProtKB-SubCell"/>
</dbReference>
<evidence type="ECO:0000256" key="3">
    <source>
        <dbReference type="ARBA" id="ARBA00022989"/>
    </source>
</evidence>
<reference evidence="8 9" key="1">
    <citation type="submission" date="2014-10" db="EMBL/GenBank/DDBJ databases">
        <title>Draft genome of anammox bacterium scalindua brodae, obtained using differential coverage binning of sequence data from two enrichment reactors.</title>
        <authorList>
            <person name="Speth D.R."/>
            <person name="Russ L."/>
            <person name="Kartal B."/>
            <person name="Op den Camp H.J."/>
            <person name="Dutilh B.E."/>
            <person name="Jetten M.S."/>
        </authorList>
    </citation>
    <scope>NUCLEOTIDE SEQUENCE [LARGE SCALE GENOMIC DNA]</scope>
    <source>
        <strain evidence="8">RU1</strain>
    </source>
</reference>
<comment type="caution">
    <text evidence="8">The sequence shown here is derived from an EMBL/GenBank/DDBJ whole genome shotgun (WGS) entry which is preliminary data.</text>
</comment>
<feature type="transmembrane region" description="Helical" evidence="6">
    <location>
        <begin position="51"/>
        <end position="71"/>
    </location>
</feature>
<evidence type="ECO:0000256" key="6">
    <source>
        <dbReference type="SAM" id="Phobius"/>
    </source>
</evidence>
<dbReference type="GO" id="GO:0042773">
    <property type="term" value="P:ATP synthesis coupled electron transport"/>
    <property type="evidence" value="ECO:0007669"/>
    <property type="project" value="InterPro"/>
</dbReference>
<dbReference type="Proteomes" id="UP000030652">
    <property type="component" value="Unassembled WGS sequence"/>
</dbReference>
<dbReference type="PANTHER" id="PTHR42829">
    <property type="entry name" value="NADH-UBIQUINONE OXIDOREDUCTASE CHAIN 5"/>
    <property type="match status" value="1"/>
</dbReference>
<evidence type="ECO:0000259" key="7">
    <source>
        <dbReference type="Pfam" id="PF00361"/>
    </source>
</evidence>
<feature type="transmembrane region" description="Helical" evidence="6">
    <location>
        <begin position="144"/>
        <end position="162"/>
    </location>
</feature>
<dbReference type="InterPro" id="IPR001750">
    <property type="entry name" value="ND/Mrp_TM"/>
</dbReference>
<dbReference type="InterPro" id="IPR003945">
    <property type="entry name" value="NU5C-like"/>
</dbReference>
<dbReference type="AlphaFoldDB" id="A0A0B0EDL5"/>
<organism evidence="8 9">
    <name type="scientific">Candidatus Scalindua brodae</name>
    <dbReference type="NCBI Taxonomy" id="237368"/>
    <lineage>
        <taxon>Bacteria</taxon>
        <taxon>Pseudomonadati</taxon>
        <taxon>Planctomycetota</taxon>
        <taxon>Candidatus Brocadiia</taxon>
        <taxon>Candidatus Brocadiales</taxon>
        <taxon>Candidatus Scalinduaceae</taxon>
        <taxon>Candidatus Scalindua</taxon>
    </lineage>
</organism>
<evidence type="ECO:0000256" key="5">
    <source>
        <dbReference type="RuleBase" id="RU000320"/>
    </source>
</evidence>
<dbReference type="EMBL" id="JRYO01000243">
    <property type="protein sequence ID" value="KHE90744.1"/>
    <property type="molecule type" value="Genomic_DNA"/>
</dbReference>
<evidence type="ECO:0000313" key="8">
    <source>
        <dbReference type="EMBL" id="KHE90744.1"/>
    </source>
</evidence>
<feature type="transmembrane region" description="Helical" evidence="6">
    <location>
        <begin position="6"/>
        <end position="30"/>
    </location>
</feature>
<comment type="subcellular location">
    <subcellularLocation>
        <location evidence="1">Endomembrane system</location>
        <topology evidence="1">Multi-pass membrane protein</topology>
    </subcellularLocation>
    <subcellularLocation>
        <location evidence="5">Membrane</location>
        <topology evidence="5">Multi-pass membrane protein</topology>
    </subcellularLocation>
</comment>
<evidence type="ECO:0000313" key="9">
    <source>
        <dbReference type="Proteomes" id="UP000030652"/>
    </source>
</evidence>
<feature type="transmembrane region" description="Helical" evidence="6">
    <location>
        <begin position="91"/>
        <end position="111"/>
    </location>
</feature>
<dbReference type="PANTHER" id="PTHR42829:SF2">
    <property type="entry name" value="NADH-UBIQUINONE OXIDOREDUCTASE CHAIN 5"/>
    <property type="match status" value="1"/>
</dbReference>
<name>A0A0B0EDL5_9BACT</name>
<evidence type="ECO:0000256" key="4">
    <source>
        <dbReference type="ARBA" id="ARBA00023136"/>
    </source>
</evidence>
<feature type="transmembrane region" description="Helical" evidence="6">
    <location>
        <begin position="120"/>
        <end position="138"/>
    </location>
</feature>
<evidence type="ECO:0000256" key="1">
    <source>
        <dbReference type="ARBA" id="ARBA00004127"/>
    </source>
</evidence>
<keyword evidence="3 6" id="KW-1133">Transmembrane helix</keyword>
<dbReference type="GO" id="GO:0008137">
    <property type="term" value="F:NADH dehydrogenase (ubiquinone) activity"/>
    <property type="evidence" value="ECO:0007669"/>
    <property type="project" value="InterPro"/>
</dbReference>
<dbReference type="GO" id="GO:0003954">
    <property type="term" value="F:NADH dehydrogenase activity"/>
    <property type="evidence" value="ECO:0007669"/>
    <property type="project" value="TreeGrafter"/>
</dbReference>
<accession>A0A0B0EDL5</accession>
<gene>
    <name evidence="8" type="ORF">SCABRO_03532</name>
</gene>
<sequence>METFVVIYLAHYFVLFPIAKVLFINVHYCFSEQEREENLVRKLVHWGNASDFTHIAIALIFLGFDTLPVRIEAFCFIGWTFIVHWDLHTFIFLSFTTTIIAVLGHFSLFYLHRDAYYHKFFSLYFIFQLSLGLVVLSSSTNYMFMGWELLGLSSVLLIAFYEHRTNPLKNAIRIMFIYKVGDIFMFSLIMLLLFLHVEDMSDLISLQEHGYEWAMVLLILACFIKSGVFHGYGCRVRWRGPHRQVQYSMVRCLPTFQFLFFFMPGPGSGHFLRIGLKCGHFGIRQMP</sequence>
<dbReference type="GO" id="GO:0012505">
    <property type="term" value="C:endomembrane system"/>
    <property type="evidence" value="ECO:0007669"/>
    <property type="project" value="UniProtKB-SubCell"/>
</dbReference>
<dbReference type="Pfam" id="PF00361">
    <property type="entry name" value="Proton_antipo_M"/>
    <property type="match status" value="1"/>
</dbReference>
<dbReference type="eggNOG" id="COG1009">
    <property type="taxonomic scope" value="Bacteria"/>
</dbReference>
<feature type="transmembrane region" description="Helical" evidence="6">
    <location>
        <begin position="174"/>
        <end position="193"/>
    </location>
</feature>